<dbReference type="AlphaFoldDB" id="A0A6G1KQS8"/>
<gene>
    <name evidence="7" type="ORF">K504DRAFT_497121</name>
</gene>
<keyword evidence="5" id="KW-0539">Nucleus</keyword>
<dbReference type="GO" id="GO:0005634">
    <property type="term" value="C:nucleus"/>
    <property type="evidence" value="ECO:0007669"/>
    <property type="project" value="UniProtKB-SubCell"/>
</dbReference>
<keyword evidence="3" id="KW-0805">Transcription regulation</keyword>
<evidence type="ECO:0000256" key="1">
    <source>
        <dbReference type="ARBA" id="ARBA00004123"/>
    </source>
</evidence>
<sequence length="430" mass="47955">MTIVVLEILSADCYSTYTWARHVLVIRLLNKPGISNRFARSPPTSSGIRFGNVSAREEWFARLTPYRPVSYRATRPSVASVLAMQSSEKEMSARATMLFIVTHAALQRNNDPVPTEVSSLLGSDAKTIYDSYFSSIDTWFPFISRKRLERGIQASTPTEIPGLSLVFLCMRLITDVPHPNTPANTSVLYSAARSYLDTVEEVSPVSLHVLQAFVLISLYETSHAISPAAYLTIGRAARLGVLMGIHDRKNCTLLFKGPKTWTYEEEERRTWWAVLILERYINLNPTGLPLATPEPAQGVIGTNQALFTSDFMFDSQIGPFARCCQASHILGRVLAHRNRRKGAMTRDLVLEEALQLSAALTALDTHLSQAMDDPHNETPITILDVALCTSARLALYSMYACNQADVDRRLAKESIMQNSWQFAVPQLLGR</sequence>
<keyword evidence="2" id="KW-0479">Metal-binding</keyword>
<evidence type="ECO:0000256" key="4">
    <source>
        <dbReference type="ARBA" id="ARBA00023163"/>
    </source>
</evidence>
<protein>
    <recommendedName>
        <fullName evidence="6">Xylanolytic transcriptional activator regulatory domain-containing protein</fullName>
    </recommendedName>
</protein>
<dbReference type="InterPro" id="IPR007219">
    <property type="entry name" value="XnlR_reg_dom"/>
</dbReference>
<dbReference type="GO" id="GO:0000981">
    <property type="term" value="F:DNA-binding transcription factor activity, RNA polymerase II-specific"/>
    <property type="evidence" value="ECO:0007669"/>
    <property type="project" value="InterPro"/>
</dbReference>
<evidence type="ECO:0000259" key="6">
    <source>
        <dbReference type="Pfam" id="PF04082"/>
    </source>
</evidence>
<feature type="domain" description="Xylanolytic transcriptional activator regulatory" evidence="6">
    <location>
        <begin position="130"/>
        <end position="283"/>
    </location>
</feature>
<name>A0A6G1KQS8_9PLEO</name>
<dbReference type="OrthoDB" id="3862662at2759"/>
<evidence type="ECO:0000313" key="8">
    <source>
        <dbReference type="Proteomes" id="UP000799428"/>
    </source>
</evidence>
<accession>A0A6G1KQS8</accession>
<dbReference type="Pfam" id="PF04082">
    <property type="entry name" value="Fungal_trans"/>
    <property type="match status" value="1"/>
</dbReference>
<dbReference type="EMBL" id="MU005764">
    <property type="protein sequence ID" value="KAF2715246.1"/>
    <property type="molecule type" value="Genomic_DNA"/>
</dbReference>
<dbReference type="PANTHER" id="PTHR47338:SF20">
    <property type="entry name" value="ZN(II)2CYS6 TRANSCRIPTION FACTOR (EUROFUNG)"/>
    <property type="match status" value="1"/>
</dbReference>
<reference evidence="7" key="1">
    <citation type="journal article" date="2020" name="Stud. Mycol.">
        <title>101 Dothideomycetes genomes: a test case for predicting lifestyles and emergence of pathogens.</title>
        <authorList>
            <person name="Haridas S."/>
            <person name="Albert R."/>
            <person name="Binder M."/>
            <person name="Bloem J."/>
            <person name="Labutti K."/>
            <person name="Salamov A."/>
            <person name="Andreopoulos B."/>
            <person name="Baker S."/>
            <person name="Barry K."/>
            <person name="Bills G."/>
            <person name="Bluhm B."/>
            <person name="Cannon C."/>
            <person name="Castanera R."/>
            <person name="Culley D."/>
            <person name="Daum C."/>
            <person name="Ezra D."/>
            <person name="Gonzalez J."/>
            <person name="Henrissat B."/>
            <person name="Kuo A."/>
            <person name="Liang C."/>
            <person name="Lipzen A."/>
            <person name="Lutzoni F."/>
            <person name="Magnuson J."/>
            <person name="Mondo S."/>
            <person name="Nolan M."/>
            <person name="Ohm R."/>
            <person name="Pangilinan J."/>
            <person name="Park H.-J."/>
            <person name="Ramirez L."/>
            <person name="Alfaro M."/>
            <person name="Sun H."/>
            <person name="Tritt A."/>
            <person name="Yoshinaga Y."/>
            <person name="Zwiers L.-H."/>
            <person name="Turgeon B."/>
            <person name="Goodwin S."/>
            <person name="Spatafora J."/>
            <person name="Crous P."/>
            <person name="Grigoriev I."/>
        </authorList>
    </citation>
    <scope>NUCLEOTIDE SEQUENCE</scope>
    <source>
        <strain evidence="7">CBS 279.74</strain>
    </source>
</reference>
<dbReference type="Proteomes" id="UP000799428">
    <property type="component" value="Unassembled WGS sequence"/>
</dbReference>
<keyword evidence="8" id="KW-1185">Reference proteome</keyword>
<dbReference type="GO" id="GO:0003677">
    <property type="term" value="F:DNA binding"/>
    <property type="evidence" value="ECO:0007669"/>
    <property type="project" value="InterPro"/>
</dbReference>
<dbReference type="GO" id="GO:0008270">
    <property type="term" value="F:zinc ion binding"/>
    <property type="evidence" value="ECO:0007669"/>
    <property type="project" value="InterPro"/>
</dbReference>
<dbReference type="CDD" id="cd12148">
    <property type="entry name" value="fungal_TF_MHR"/>
    <property type="match status" value="1"/>
</dbReference>
<dbReference type="PANTHER" id="PTHR47338">
    <property type="entry name" value="ZN(II)2CYS6 TRANSCRIPTION FACTOR (EUROFUNG)-RELATED"/>
    <property type="match status" value="1"/>
</dbReference>
<evidence type="ECO:0000256" key="5">
    <source>
        <dbReference type="ARBA" id="ARBA00023242"/>
    </source>
</evidence>
<proteinExistence type="predicted"/>
<comment type="subcellular location">
    <subcellularLocation>
        <location evidence="1">Nucleus</location>
    </subcellularLocation>
</comment>
<evidence type="ECO:0000313" key="7">
    <source>
        <dbReference type="EMBL" id="KAF2715246.1"/>
    </source>
</evidence>
<organism evidence="7 8">
    <name type="scientific">Pleomassaria siparia CBS 279.74</name>
    <dbReference type="NCBI Taxonomy" id="1314801"/>
    <lineage>
        <taxon>Eukaryota</taxon>
        <taxon>Fungi</taxon>
        <taxon>Dikarya</taxon>
        <taxon>Ascomycota</taxon>
        <taxon>Pezizomycotina</taxon>
        <taxon>Dothideomycetes</taxon>
        <taxon>Pleosporomycetidae</taxon>
        <taxon>Pleosporales</taxon>
        <taxon>Pleomassariaceae</taxon>
        <taxon>Pleomassaria</taxon>
    </lineage>
</organism>
<keyword evidence="4" id="KW-0804">Transcription</keyword>
<dbReference type="GO" id="GO:0006351">
    <property type="term" value="P:DNA-templated transcription"/>
    <property type="evidence" value="ECO:0007669"/>
    <property type="project" value="InterPro"/>
</dbReference>
<evidence type="ECO:0000256" key="3">
    <source>
        <dbReference type="ARBA" id="ARBA00023015"/>
    </source>
</evidence>
<dbReference type="InterPro" id="IPR050815">
    <property type="entry name" value="TF_fung"/>
</dbReference>
<evidence type="ECO:0000256" key="2">
    <source>
        <dbReference type="ARBA" id="ARBA00022723"/>
    </source>
</evidence>